<evidence type="ECO:0000313" key="3">
    <source>
        <dbReference type="Proteomes" id="UP001597024"/>
    </source>
</evidence>
<evidence type="ECO:0000256" key="1">
    <source>
        <dbReference type="SAM" id="MobiDB-lite"/>
    </source>
</evidence>
<protein>
    <submittedName>
        <fullName evidence="2">Uncharacterized protein</fullName>
    </submittedName>
</protein>
<gene>
    <name evidence="2" type="ORF">ACFQ08_33540</name>
</gene>
<comment type="caution">
    <text evidence="2">The sequence shown here is derived from an EMBL/GenBank/DDBJ whole genome shotgun (WGS) entry which is preliminary data.</text>
</comment>
<organism evidence="2 3">
    <name type="scientific">Streptosporangium algeriense</name>
    <dbReference type="NCBI Taxonomy" id="1682748"/>
    <lineage>
        <taxon>Bacteria</taxon>
        <taxon>Bacillati</taxon>
        <taxon>Actinomycetota</taxon>
        <taxon>Actinomycetes</taxon>
        <taxon>Streptosporangiales</taxon>
        <taxon>Streptosporangiaceae</taxon>
        <taxon>Streptosporangium</taxon>
    </lineage>
</organism>
<evidence type="ECO:0000313" key="2">
    <source>
        <dbReference type="EMBL" id="MFD0889486.1"/>
    </source>
</evidence>
<feature type="compositionally biased region" description="Low complexity" evidence="1">
    <location>
        <begin position="49"/>
        <end position="70"/>
    </location>
</feature>
<dbReference type="Proteomes" id="UP001597024">
    <property type="component" value="Unassembled WGS sequence"/>
</dbReference>
<sequence>ELATALGLTQTDLADALRPYGIGPLTQPFKRGGERGRGYALEDFQAAAGGHTPGSHPGSHPGVTGGSHPL</sequence>
<dbReference type="EMBL" id="JBHTHX010001859">
    <property type="protein sequence ID" value="MFD0889486.1"/>
    <property type="molecule type" value="Genomic_DNA"/>
</dbReference>
<reference evidence="3" key="1">
    <citation type="journal article" date="2019" name="Int. J. Syst. Evol. Microbiol.">
        <title>The Global Catalogue of Microorganisms (GCM) 10K type strain sequencing project: providing services to taxonomists for standard genome sequencing and annotation.</title>
        <authorList>
            <consortium name="The Broad Institute Genomics Platform"/>
            <consortium name="The Broad Institute Genome Sequencing Center for Infectious Disease"/>
            <person name="Wu L."/>
            <person name="Ma J."/>
        </authorList>
    </citation>
    <scope>NUCLEOTIDE SEQUENCE [LARGE SCALE GENOMIC DNA]</scope>
    <source>
        <strain evidence="3">CCUG 62974</strain>
    </source>
</reference>
<name>A0ABW3E2G9_9ACTN</name>
<feature type="region of interest" description="Disordered" evidence="1">
    <location>
        <begin position="43"/>
        <end position="70"/>
    </location>
</feature>
<feature type="non-terminal residue" evidence="2">
    <location>
        <position position="1"/>
    </location>
</feature>
<accession>A0ABW3E2G9</accession>
<keyword evidence="3" id="KW-1185">Reference proteome</keyword>
<proteinExistence type="predicted"/>